<dbReference type="AlphaFoldDB" id="A0A1G9Z1B1"/>
<evidence type="ECO:0000313" key="2">
    <source>
        <dbReference type="Proteomes" id="UP000182347"/>
    </source>
</evidence>
<accession>A0A1G9Z1B1</accession>
<sequence length="26" mass="3022">MDVKYIPADWDRMKDGLGDLIGLGRW</sequence>
<evidence type="ECO:0000313" key="1">
    <source>
        <dbReference type="EMBL" id="SDN15110.1"/>
    </source>
</evidence>
<gene>
    <name evidence="1" type="ORF">SAMN05216244_0153</name>
</gene>
<feature type="non-terminal residue" evidence="1">
    <location>
        <position position="26"/>
    </location>
</feature>
<reference evidence="2" key="1">
    <citation type="submission" date="2016-10" db="EMBL/GenBank/DDBJ databases">
        <authorList>
            <person name="Varghese N."/>
            <person name="Submissions S."/>
        </authorList>
    </citation>
    <scope>NUCLEOTIDE SEQUENCE [LARGE SCALE GENOMIC DNA]</scope>
    <source>
        <strain evidence="2">CGMCC 1.6199</strain>
    </source>
</reference>
<proteinExistence type="predicted"/>
<dbReference type="Proteomes" id="UP000182347">
    <property type="component" value="Unassembled WGS sequence"/>
</dbReference>
<dbReference type="EMBL" id="FNHF01000012">
    <property type="protein sequence ID" value="SDN15110.1"/>
    <property type="molecule type" value="Genomic_DNA"/>
</dbReference>
<keyword evidence="2" id="KW-1185">Reference proteome</keyword>
<protein>
    <submittedName>
        <fullName evidence="1">Uncharacterized protein</fullName>
    </submittedName>
</protein>
<name>A0A1G9Z1B1_9BACI</name>
<organism evidence="1 2">
    <name type="scientific">Sediminibacillus halophilus</name>
    <dbReference type="NCBI Taxonomy" id="482461"/>
    <lineage>
        <taxon>Bacteria</taxon>
        <taxon>Bacillati</taxon>
        <taxon>Bacillota</taxon>
        <taxon>Bacilli</taxon>
        <taxon>Bacillales</taxon>
        <taxon>Bacillaceae</taxon>
        <taxon>Sediminibacillus</taxon>
    </lineage>
</organism>